<feature type="non-terminal residue" evidence="1">
    <location>
        <position position="1"/>
    </location>
</feature>
<sequence length="13" mass="1331">VAKEADVAAESLK</sequence>
<evidence type="ECO:0000313" key="2">
    <source>
        <dbReference type="Proteomes" id="UP000265520"/>
    </source>
</evidence>
<reference evidence="1 2" key="1">
    <citation type="journal article" date="2018" name="Front. Plant Sci.">
        <title>Red Clover (Trifolium pratense) and Zigzag Clover (T. medium) - A Picture of Genomic Similarities and Differences.</title>
        <authorList>
            <person name="Dluhosova J."/>
            <person name="Istvanek J."/>
            <person name="Nedelnik J."/>
            <person name="Repkova J."/>
        </authorList>
    </citation>
    <scope>NUCLEOTIDE SEQUENCE [LARGE SCALE GENOMIC DNA]</scope>
    <source>
        <strain evidence="2">cv. 10/8</strain>
        <tissue evidence="1">Leaf</tissue>
    </source>
</reference>
<accession>A0A392RAQ0</accession>
<organism evidence="1 2">
    <name type="scientific">Trifolium medium</name>
    <dbReference type="NCBI Taxonomy" id="97028"/>
    <lineage>
        <taxon>Eukaryota</taxon>
        <taxon>Viridiplantae</taxon>
        <taxon>Streptophyta</taxon>
        <taxon>Embryophyta</taxon>
        <taxon>Tracheophyta</taxon>
        <taxon>Spermatophyta</taxon>
        <taxon>Magnoliopsida</taxon>
        <taxon>eudicotyledons</taxon>
        <taxon>Gunneridae</taxon>
        <taxon>Pentapetalae</taxon>
        <taxon>rosids</taxon>
        <taxon>fabids</taxon>
        <taxon>Fabales</taxon>
        <taxon>Fabaceae</taxon>
        <taxon>Papilionoideae</taxon>
        <taxon>50 kb inversion clade</taxon>
        <taxon>NPAAA clade</taxon>
        <taxon>Hologalegina</taxon>
        <taxon>IRL clade</taxon>
        <taxon>Trifolieae</taxon>
        <taxon>Trifolium</taxon>
    </lineage>
</organism>
<protein>
    <submittedName>
        <fullName evidence="1">Uncharacterized protein</fullName>
    </submittedName>
</protein>
<dbReference type="Proteomes" id="UP000265520">
    <property type="component" value="Unassembled WGS sequence"/>
</dbReference>
<proteinExistence type="predicted"/>
<dbReference type="EMBL" id="LXQA010197398">
    <property type="protein sequence ID" value="MCI32635.1"/>
    <property type="molecule type" value="Genomic_DNA"/>
</dbReference>
<name>A0A392RAQ0_9FABA</name>
<evidence type="ECO:0000313" key="1">
    <source>
        <dbReference type="EMBL" id="MCI32635.1"/>
    </source>
</evidence>
<comment type="caution">
    <text evidence="1">The sequence shown here is derived from an EMBL/GenBank/DDBJ whole genome shotgun (WGS) entry which is preliminary data.</text>
</comment>
<keyword evidence="2" id="KW-1185">Reference proteome</keyword>